<dbReference type="AlphaFoldDB" id="A0A1H1YPR0"/>
<feature type="signal peptide" evidence="1">
    <location>
        <begin position="1"/>
        <end position="34"/>
    </location>
</feature>
<sequence>MLKTGVKMSSRNVARRLFELALTCLSIYSTPVFAADQSPPIKAKPKPIIDAPFFSYVDNRLTYAHVFNTTDAGYYSPKPGGGYNGKTNMNVVAFTHFDTWAYGTNFFTVGWSKSDHNDPASPCTNVGVITNPLPGGGSFNVPADCAGAQNMYGLIRSTFGFNQIFDTQAFTAGPLHNVSIEVGADGGSQATYFASATRQVVAGLQFAFDLPYHGYINVAPLYKSELGHNAYTQCGSVFAPAVGCSPDGNARYKDTWALEVNYDMDLGFLPESVQFFSISGRVGVYGPKGPFEGVPGQEPTKTEINSEPIRVTFDAGRAFLGKKYAHEVDIWAAYRYTQNQFGNDANSAPFVCTVNGVSTNSCTTNAYATGMTLKF</sequence>
<organism evidence="2 3">
    <name type="scientific">Bradyrhizobium canariense</name>
    <dbReference type="NCBI Taxonomy" id="255045"/>
    <lineage>
        <taxon>Bacteria</taxon>
        <taxon>Pseudomonadati</taxon>
        <taxon>Pseudomonadota</taxon>
        <taxon>Alphaproteobacteria</taxon>
        <taxon>Hyphomicrobiales</taxon>
        <taxon>Nitrobacteraceae</taxon>
        <taxon>Bradyrhizobium</taxon>
    </lineage>
</organism>
<dbReference type="EMBL" id="LT629750">
    <property type="protein sequence ID" value="SDT23453.1"/>
    <property type="molecule type" value="Genomic_DNA"/>
</dbReference>
<evidence type="ECO:0000256" key="1">
    <source>
        <dbReference type="SAM" id="SignalP"/>
    </source>
</evidence>
<dbReference type="Proteomes" id="UP000243904">
    <property type="component" value="Chromosome I"/>
</dbReference>
<keyword evidence="3" id="KW-1185">Reference proteome</keyword>
<keyword evidence="1" id="KW-0732">Signal</keyword>
<name>A0A1H1YPR0_9BRAD</name>
<evidence type="ECO:0000313" key="2">
    <source>
        <dbReference type="EMBL" id="SDT23453.1"/>
    </source>
</evidence>
<protein>
    <submittedName>
        <fullName evidence="2">Uncharacterized protein</fullName>
    </submittedName>
</protein>
<dbReference type="RefSeq" id="WP_167558871.1">
    <property type="nucleotide sequence ID" value="NZ_LT629750.1"/>
</dbReference>
<feature type="chain" id="PRO_5009266845" evidence="1">
    <location>
        <begin position="35"/>
        <end position="375"/>
    </location>
</feature>
<gene>
    <name evidence="2" type="ORF">SAMN05444158_4948</name>
</gene>
<evidence type="ECO:0000313" key="3">
    <source>
        <dbReference type="Proteomes" id="UP000243904"/>
    </source>
</evidence>
<proteinExistence type="predicted"/>
<accession>A0A1H1YPR0</accession>
<reference evidence="3" key="1">
    <citation type="submission" date="2016-10" db="EMBL/GenBank/DDBJ databases">
        <authorList>
            <person name="Varghese N."/>
            <person name="Submissions S."/>
        </authorList>
    </citation>
    <scope>NUCLEOTIDE SEQUENCE [LARGE SCALE GENOMIC DNA]</scope>
    <source>
        <strain evidence="3">GAS369</strain>
    </source>
</reference>